<reference evidence="2" key="1">
    <citation type="submission" date="2012-07" db="EMBL/GenBank/DDBJ databases">
        <title>Genome of the Chinese tree shrew, a rising model animal genetically related to primates.</title>
        <authorList>
            <person name="Zhang G."/>
            <person name="Fan Y."/>
            <person name="Yao Y."/>
            <person name="Huang Z."/>
        </authorList>
    </citation>
    <scope>NUCLEOTIDE SEQUENCE [LARGE SCALE GENOMIC DNA]</scope>
</reference>
<dbReference type="AlphaFoldDB" id="L9KL39"/>
<reference evidence="2" key="2">
    <citation type="journal article" date="2013" name="Nat. Commun.">
        <title>Genome of the Chinese tree shrew.</title>
        <authorList>
            <person name="Fan Y."/>
            <person name="Huang Z.Y."/>
            <person name="Cao C.C."/>
            <person name="Chen C.S."/>
            <person name="Chen Y.X."/>
            <person name="Fan D.D."/>
            <person name="He J."/>
            <person name="Hou H.L."/>
            <person name="Hu L."/>
            <person name="Hu X.T."/>
            <person name="Jiang X.T."/>
            <person name="Lai R."/>
            <person name="Lang Y.S."/>
            <person name="Liang B."/>
            <person name="Liao S.G."/>
            <person name="Mu D."/>
            <person name="Ma Y.Y."/>
            <person name="Niu Y.Y."/>
            <person name="Sun X.Q."/>
            <person name="Xia J.Q."/>
            <person name="Xiao J."/>
            <person name="Xiong Z.Q."/>
            <person name="Xu L."/>
            <person name="Yang L."/>
            <person name="Zhang Y."/>
            <person name="Zhao W."/>
            <person name="Zhao X.D."/>
            <person name="Zheng Y.T."/>
            <person name="Zhou J.M."/>
            <person name="Zhu Y.B."/>
            <person name="Zhang G.J."/>
            <person name="Wang J."/>
            <person name="Yao Y.G."/>
        </authorList>
    </citation>
    <scope>NUCLEOTIDE SEQUENCE [LARGE SCALE GENOMIC DNA]</scope>
</reference>
<protein>
    <submittedName>
        <fullName evidence="1">Uncharacterized protein</fullName>
    </submittedName>
</protein>
<dbReference type="EMBL" id="KB320852">
    <property type="protein sequence ID" value="ELW61857.1"/>
    <property type="molecule type" value="Genomic_DNA"/>
</dbReference>
<evidence type="ECO:0000313" key="1">
    <source>
        <dbReference type="EMBL" id="ELW61857.1"/>
    </source>
</evidence>
<gene>
    <name evidence="1" type="ORF">TREES_T100017800</name>
</gene>
<keyword evidence="2" id="KW-1185">Reference proteome</keyword>
<dbReference type="InParanoid" id="L9KL39"/>
<name>L9KL39_TUPCH</name>
<sequence>MVNPLDTKPGRAPANLAVAAGPSELRFGPRAALPLFRYAAAYPGIPRPEGGALTVDAKARGCRHGDCCYASPLNLRKASVEPAAMETL</sequence>
<dbReference type="Proteomes" id="UP000011518">
    <property type="component" value="Unassembled WGS sequence"/>
</dbReference>
<organism evidence="1 2">
    <name type="scientific">Tupaia chinensis</name>
    <name type="common">Chinese tree shrew</name>
    <name type="synonym">Tupaia belangeri chinensis</name>
    <dbReference type="NCBI Taxonomy" id="246437"/>
    <lineage>
        <taxon>Eukaryota</taxon>
        <taxon>Metazoa</taxon>
        <taxon>Chordata</taxon>
        <taxon>Craniata</taxon>
        <taxon>Vertebrata</taxon>
        <taxon>Euteleostomi</taxon>
        <taxon>Mammalia</taxon>
        <taxon>Eutheria</taxon>
        <taxon>Euarchontoglires</taxon>
        <taxon>Scandentia</taxon>
        <taxon>Tupaiidae</taxon>
        <taxon>Tupaia</taxon>
    </lineage>
</organism>
<proteinExistence type="predicted"/>
<evidence type="ECO:0000313" key="2">
    <source>
        <dbReference type="Proteomes" id="UP000011518"/>
    </source>
</evidence>
<accession>L9KL39</accession>